<feature type="transmembrane region" description="Helical" evidence="1">
    <location>
        <begin position="51"/>
        <end position="83"/>
    </location>
</feature>
<protein>
    <submittedName>
        <fullName evidence="2">Uncharacterized protein</fullName>
    </submittedName>
</protein>
<gene>
    <name evidence="2" type="ORF">BDV27DRAFT_120946</name>
</gene>
<dbReference type="OrthoDB" id="10416658at2759"/>
<keyword evidence="1" id="KW-0472">Membrane</keyword>
<organism evidence="2 3">
    <name type="scientific">Aspergillus caelatus</name>
    <dbReference type="NCBI Taxonomy" id="61420"/>
    <lineage>
        <taxon>Eukaryota</taxon>
        <taxon>Fungi</taxon>
        <taxon>Dikarya</taxon>
        <taxon>Ascomycota</taxon>
        <taxon>Pezizomycotina</taxon>
        <taxon>Eurotiomycetes</taxon>
        <taxon>Eurotiomycetidae</taxon>
        <taxon>Eurotiales</taxon>
        <taxon>Aspergillaceae</taxon>
        <taxon>Aspergillus</taxon>
        <taxon>Aspergillus subgen. Circumdati</taxon>
    </lineage>
</organism>
<dbReference type="GeneID" id="43649687"/>
<evidence type="ECO:0000313" key="2">
    <source>
        <dbReference type="EMBL" id="KAE8369423.1"/>
    </source>
</evidence>
<keyword evidence="1" id="KW-0812">Transmembrane</keyword>
<dbReference type="RefSeq" id="XP_031932504.1">
    <property type="nucleotide sequence ID" value="XM_032065241.1"/>
</dbReference>
<evidence type="ECO:0000313" key="3">
    <source>
        <dbReference type="Proteomes" id="UP000326268"/>
    </source>
</evidence>
<keyword evidence="3" id="KW-1185">Reference proteome</keyword>
<reference evidence="2 3" key="1">
    <citation type="submission" date="2019-04" db="EMBL/GenBank/DDBJ databases">
        <title>Friends and foes A comparative genomics studyof 23 Aspergillus species from section Flavi.</title>
        <authorList>
            <consortium name="DOE Joint Genome Institute"/>
            <person name="Kjaerbolling I."/>
            <person name="Vesth T."/>
            <person name="Frisvad J.C."/>
            <person name="Nybo J.L."/>
            <person name="Theobald S."/>
            <person name="Kildgaard S."/>
            <person name="Isbrandt T."/>
            <person name="Kuo A."/>
            <person name="Sato A."/>
            <person name="Lyhne E.K."/>
            <person name="Kogle M.E."/>
            <person name="Wiebenga A."/>
            <person name="Kun R.S."/>
            <person name="Lubbers R.J."/>
            <person name="Makela M.R."/>
            <person name="Barry K."/>
            <person name="Chovatia M."/>
            <person name="Clum A."/>
            <person name="Daum C."/>
            <person name="Haridas S."/>
            <person name="He G."/>
            <person name="LaButti K."/>
            <person name="Lipzen A."/>
            <person name="Mondo S."/>
            <person name="Riley R."/>
            <person name="Salamov A."/>
            <person name="Simmons B.A."/>
            <person name="Magnuson J.K."/>
            <person name="Henrissat B."/>
            <person name="Mortensen U.H."/>
            <person name="Larsen T.O."/>
            <person name="Devries R.P."/>
            <person name="Grigoriev I.V."/>
            <person name="Machida M."/>
            <person name="Baker S.E."/>
            <person name="Andersen M.R."/>
        </authorList>
    </citation>
    <scope>NUCLEOTIDE SEQUENCE [LARGE SCALE GENOMIC DNA]</scope>
    <source>
        <strain evidence="2 3">CBS 763.97</strain>
    </source>
</reference>
<proteinExistence type="predicted"/>
<sequence>MLRYAIHTTYKYRGQMGFDYGITNCDARNSYADYVYVYGYVLWFDMSLYDFWVFLSCCFPLSVAFVGKVRIGVHIVLVLWLYINFGIR</sequence>
<dbReference type="AlphaFoldDB" id="A0A5N7AIB3"/>
<dbReference type="Proteomes" id="UP000326268">
    <property type="component" value="Unassembled WGS sequence"/>
</dbReference>
<dbReference type="EMBL" id="ML737574">
    <property type="protein sequence ID" value="KAE8369423.1"/>
    <property type="molecule type" value="Genomic_DNA"/>
</dbReference>
<keyword evidence="1" id="KW-1133">Transmembrane helix</keyword>
<accession>A0A5N7AIB3</accession>
<name>A0A5N7AIB3_9EURO</name>
<evidence type="ECO:0000256" key="1">
    <source>
        <dbReference type="SAM" id="Phobius"/>
    </source>
</evidence>